<organism evidence="2 3">
    <name type="scientific">Clostridium niameyense</name>
    <dbReference type="NCBI Taxonomy" id="1622073"/>
    <lineage>
        <taxon>Bacteria</taxon>
        <taxon>Bacillati</taxon>
        <taxon>Bacillota</taxon>
        <taxon>Clostridia</taxon>
        <taxon>Eubacteriales</taxon>
        <taxon>Clostridiaceae</taxon>
        <taxon>Clostridium</taxon>
    </lineage>
</organism>
<keyword evidence="1" id="KW-1133">Transmembrane helix</keyword>
<evidence type="ECO:0000313" key="3">
    <source>
        <dbReference type="Proteomes" id="UP000473885"/>
    </source>
</evidence>
<name>A0A6M0R7Y3_9CLOT</name>
<feature type="transmembrane region" description="Helical" evidence="1">
    <location>
        <begin position="12"/>
        <end position="33"/>
    </location>
</feature>
<dbReference type="AlphaFoldDB" id="A0A6M0R7Y3"/>
<dbReference type="OrthoDB" id="1928230at2"/>
<evidence type="ECO:0000313" key="2">
    <source>
        <dbReference type="EMBL" id="NEZ46325.1"/>
    </source>
</evidence>
<gene>
    <name evidence="2" type="ORF">FDF74_03750</name>
</gene>
<comment type="caution">
    <text evidence="2">The sequence shown here is derived from an EMBL/GenBank/DDBJ whole genome shotgun (WGS) entry which is preliminary data.</text>
</comment>
<dbReference type="Proteomes" id="UP000473885">
    <property type="component" value="Unassembled WGS sequence"/>
</dbReference>
<dbReference type="EMBL" id="SXDP01000002">
    <property type="protein sequence ID" value="NEZ46325.1"/>
    <property type="molecule type" value="Genomic_DNA"/>
</dbReference>
<keyword evidence="1" id="KW-0812">Transmembrane</keyword>
<evidence type="ECO:0000256" key="1">
    <source>
        <dbReference type="SAM" id="Phobius"/>
    </source>
</evidence>
<dbReference type="RefSeq" id="WP_050607617.1">
    <property type="nucleotide sequence ID" value="NZ_CABKUB010000006.1"/>
</dbReference>
<keyword evidence="1" id="KW-0472">Membrane</keyword>
<proteinExistence type="predicted"/>
<sequence>MFKKERVKKGYILIYALLLGNICILTAAFLLKWQGIILQNTSNQIKYLKKDSSIQRQREVLLSNIDKSLYDNLESISEEKLNICIDESYKDYKWYCEDSYAYFDENKNIIIEFCKNSKLYKKEVYGINVLNSNLKYKREY</sequence>
<keyword evidence="3" id="KW-1185">Reference proteome</keyword>
<reference evidence="2 3" key="1">
    <citation type="submission" date="2019-04" db="EMBL/GenBank/DDBJ databases">
        <title>Genome sequencing of Clostridium botulinum Groups I-IV and Clostridium butyricum.</title>
        <authorList>
            <person name="Brunt J."/>
            <person name="Van Vliet A.H.M."/>
            <person name="Stringer S.C."/>
            <person name="Carter A.T."/>
            <person name="Peck M.W."/>
        </authorList>
    </citation>
    <scope>NUCLEOTIDE SEQUENCE [LARGE SCALE GENOMIC DNA]</scope>
    <source>
        <strain evidence="2 3">IFR 18/094</strain>
    </source>
</reference>
<protein>
    <submittedName>
        <fullName evidence="2">Uncharacterized protein</fullName>
    </submittedName>
</protein>
<accession>A0A6M0R7Y3</accession>